<dbReference type="InterPro" id="IPR011257">
    <property type="entry name" value="DNA_glycosylase"/>
</dbReference>
<keyword evidence="5" id="KW-0234">DNA repair</keyword>
<dbReference type="AlphaFoldDB" id="A0A8J2BIJ6"/>
<dbReference type="InterPro" id="IPR023170">
    <property type="entry name" value="HhH_base_excis_C"/>
</dbReference>
<evidence type="ECO:0000256" key="2">
    <source>
        <dbReference type="ARBA" id="ARBA00012720"/>
    </source>
</evidence>
<dbReference type="PANTHER" id="PTHR10242:SF2">
    <property type="entry name" value="N-GLYCOSYLASE_DNA LYASE"/>
    <property type="match status" value="1"/>
</dbReference>
<keyword evidence="4" id="KW-0378">Hydrolase</keyword>
<comment type="similarity">
    <text evidence="1">Belongs to the type-1 OGG1 family.</text>
</comment>
<keyword evidence="8" id="KW-0326">Glycosidase</keyword>
<evidence type="ECO:0000259" key="10">
    <source>
        <dbReference type="SMART" id="SM00478"/>
    </source>
</evidence>
<dbReference type="RefSeq" id="WP_174582972.1">
    <property type="nucleotide sequence ID" value="NZ_CAJNOB010000007.1"/>
</dbReference>
<feature type="domain" description="HhH-GPD" evidence="10">
    <location>
        <begin position="122"/>
        <end position="284"/>
    </location>
</feature>
<sequence>MTQYGLPELVPVGELSKEEFSPQVTFHCGQTFGWTQLGSSQWFGWVERNPCIVIEGNGKVTFLAPAGAMEAVARYFCWDVRIADVLKTFPKKDRLLWKAAEQSPGLRLLHQDPWETLAAFLLSSAKPIPEIEKLFRRLAVWFGTTPYCIFPPPFPSPEKIASAEEKTLRTCGVGYRARYLYRAAVSLAHNKHALENLCQLTTDEARSRLMSLEGVGPKIADCVLLFAYRRWEVFPVDRWIGRVLTRYYRVPRRTQPQGKLESFLRSHFGPYAGWAQQYLFVWSRKNLA</sequence>
<dbReference type="SUPFAM" id="SSF48150">
    <property type="entry name" value="DNA-glycosylase"/>
    <property type="match status" value="1"/>
</dbReference>
<dbReference type="GO" id="GO:0006289">
    <property type="term" value="P:nucleotide-excision repair"/>
    <property type="evidence" value="ECO:0007669"/>
    <property type="project" value="InterPro"/>
</dbReference>
<keyword evidence="12" id="KW-1185">Reference proteome</keyword>
<dbReference type="GO" id="GO:0008534">
    <property type="term" value="F:oxidized purine nucleobase lesion DNA N-glycosylase activity"/>
    <property type="evidence" value="ECO:0007669"/>
    <property type="project" value="InterPro"/>
</dbReference>
<comment type="catalytic activity">
    <reaction evidence="9">
        <text>2'-deoxyribonucleotide-(2'-deoxyribose 5'-phosphate)-2'-deoxyribonucleotide-DNA = a 3'-end 2'-deoxyribonucleotide-(2,3-dehydro-2,3-deoxyribose 5'-phosphate)-DNA + a 5'-end 5'-phospho-2'-deoxyribonucleoside-DNA + H(+)</text>
        <dbReference type="Rhea" id="RHEA:66592"/>
        <dbReference type="Rhea" id="RHEA-COMP:13180"/>
        <dbReference type="Rhea" id="RHEA-COMP:16897"/>
        <dbReference type="Rhea" id="RHEA-COMP:17067"/>
        <dbReference type="ChEBI" id="CHEBI:15378"/>
        <dbReference type="ChEBI" id="CHEBI:136412"/>
        <dbReference type="ChEBI" id="CHEBI:157695"/>
        <dbReference type="ChEBI" id="CHEBI:167181"/>
        <dbReference type="EC" id="4.2.99.18"/>
    </reaction>
</comment>
<accession>A0A8J2BIJ6</accession>
<proteinExistence type="inferred from homology"/>
<evidence type="ECO:0000313" key="11">
    <source>
        <dbReference type="EMBL" id="CAF0694015.1"/>
    </source>
</evidence>
<evidence type="ECO:0000256" key="5">
    <source>
        <dbReference type="ARBA" id="ARBA00023204"/>
    </source>
</evidence>
<dbReference type="GO" id="GO:0006284">
    <property type="term" value="P:base-excision repair"/>
    <property type="evidence" value="ECO:0007669"/>
    <property type="project" value="InterPro"/>
</dbReference>
<dbReference type="Gene3D" id="1.10.1670.10">
    <property type="entry name" value="Helix-hairpin-Helix base-excision DNA repair enzymes (C-terminal)"/>
    <property type="match status" value="1"/>
</dbReference>
<organism evidence="11 12">
    <name type="scientific">Candidatus Methylacidithermus pantelleriae</name>
    <dbReference type="NCBI Taxonomy" id="2744239"/>
    <lineage>
        <taxon>Bacteria</taxon>
        <taxon>Pseudomonadati</taxon>
        <taxon>Verrucomicrobiota</taxon>
        <taxon>Methylacidiphilae</taxon>
        <taxon>Methylacidiphilales</taxon>
        <taxon>Methylacidiphilaceae</taxon>
        <taxon>Candidatus Methylacidithermus</taxon>
    </lineage>
</organism>
<dbReference type="Gene3D" id="1.10.340.30">
    <property type="entry name" value="Hypothetical protein, domain 2"/>
    <property type="match status" value="1"/>
</dbReference>
<evidence type="ECO:0000313" key="12">
    <source>
        <dbReference type="Proteomes" id="UP000663859"/>
    </source>
</evidence>
<dbReference type="Proteomes" id="UP000663859">
    <property type="component" value="Unassembled WGS sequence"/>
</dbReference>
<dbReference type="SUPFAM" id="SSF55945">
    <property type="entry name" value="TATA-box binding protein-like"/>
    <property type="match status" value="1"/>
</dbReference>
<dbReference type="CDD" id="cd00056">
    <property type="entry name" value="ENDO3c"/>
    <property type="match status" value="1"/>
</dbReference>
<evidence type="ECO:0000256" key="6">
    <source>
        <dbReference type="ARBA" id="ARBA00023239"/>
    </source>
</evidence>
<keyword evidence="6" id="KW-0456">Lyase</keyword>
<evidence type="ECO:0000256" key="9">
    <source>
        <dbReference type="ARBA" id="ARBA00044632"/>
    </source>
</evidence>
<evidence type="ECO:0000256" key="7">
    <source>
        <dbReference type="ARBA" id="ARBA00023268"/>
    </source>
</evidence>
<dbReference type="GO" id="GO:0140078">
    <property type="term" value="F:class I DNA-(apurinic or apyrimidinic site) endonuclease activity"/>
    <property type="evidence" value="ECO:0007669"/>
    <property type="project" value="UniProtKB-EC"/>
</dbReference>
<dbReference type="InterPro" id="IPR003265">
    <property type="entry name" value="HhH-GPD_domain"/>
</dbReference>
<dbReference type="EC" id="4.2.99.18" evidence="2"/>
<dbReference type="GO" id="GO:0003684">
    <property type="term" value="F:damaged DNA binding"/>
    <property type="evidence" value="ECO:0007669"/>
    <property type="project" value="InterPro"/>
</dbReference>
<dbReference type="Pfam" id="PF00730">
    <property type="entry name" value="HhH-GPD"/>
    <property type="match status" value="1"/>
</dbReference>
<comment type="caution">
    <text evidence="11">The sequence shown here is derived from an EMBL/GenBank/DDBJ whole genome shotgun (WGS) entry which is preliminary data.</text>
</comment>
<dbReference type="Pfam" id="PF07934">
    <property type="entry name" value="OGG_N"/>
    <property type="match status" value="1"/>
</dbReference>
<dbReference type="SMART" id="SM00478">
    <property type="entry name" value="ENDO3c"/>
    <property type="match status" value="1"/>
</dbReference>
<evidence type="ECO:0000256" key="1">
    <source>
        <dbReference type="ARBA" id="ARBA00010679"/>
    </source>
</evidence>
<dbReference type="PANTHER" id="PTHR10242">
    <property type="entry name" value="8-OXOGUANINE DNA GLYCOSYLASE"/>
    <property type="match status" value="1"/>
</dbReference>
<evidence type="ECO:0000256" key="3">
    <source>
        <dbReference type="ARBA" id="ARBA00022763"/>
    </source>
</evidence>
<dbReference type="InterPro" id="IPR052054">
    <property type="entry name" value="Oxidative_DNA_repair_enzyme"/>
</dbReference>
<evidence type="ECO:0000256" key="4">
    <source>
        <dbReference type="ARBA" id="ARBA00022801"/>
    </source>
</evidence>
<dbReference type="InterPro" id="IPR012904">
    <property type="entry name" value="OGG_N"/>
</dbReference>
<gene>
    <name evidence="11" type="ORF">MPNT_150049</name>
</gene>
<keyword evidence="3" id="KW-0227">DNA damage</keyword>
<protein>
    <recommendedName>
        <fullName evidence="2">DNA-(apurinic or apyrimidinic site) lyase</fullName>
        <ecNumber evidence="2">4.2.99.18</ecNumber>
    </recommendedName>
</protein>
<name>A0A8J2BIJ6_9BACT</name>
<reference evidence="11" key="1">
    <citation type="submission" date="2021-02" db="EMBL/GenBank/DDBJ databases">
        <authorList>
            <person name="Cremers G."/>
            <person name="Picone N."/>
        </authorList>
    </citation>
    <scope>NUCLEOTIDE SEQUENCE</scope>
    <source>
        <strain evidence="11">PQ17</strain>
    </source>
</reference>
<dbReference type="Gene3D" id="3.30.310.260">
    <property type="match status" value="1"/>
</dbReference>
<evidence type="ECO:0000256" key="8">
    <source>
        <dbReference type="ARBA" id="ARBA00023295"/>
    </source>
</evidence>
<keyword evidence="7" id="KW-0511">Multifunctional enzyme</keyword>
<dbReference type="EMBL" id="CAJNOB010000007">
    <property type="protein sequence ID" value="CAF0694015.1"/>
    <property type="molecule type" value="Genomic_DNA"/>
</dbReference>